<dbReference type="Pfam" id="PF01547">
    <property type="entry name" value="SBP_bac_1"/>
    <property type="match status" value="1"/>
</dbReference>
<gene>
    <name evidence="3" type="ORF">HNP73_000488</name>
</gene>
<sequence>MSKVHVNPIGRRTVLKGAASAAALLAAPAVLTRRARAEATIGGDIDWKQASGTRITVGVIPAGYFQNLEAVLPQFREISGVDVTLEATPPGQIRQKAILDLSSKTGKWATSATDPMYYPLYVANGWIDPLTDFLDKPELTDKAWFDYDDLLENWRGAASIDGVPYGIPYEGEATIQIYRSDVYEKLGLSPAETLDDYAANAAKVNDPANRLWGAALRGFKGAGQNMYIYPSIFLAFGGKWFDGDKVVVNGPEAAAALDWYVSLLKSTSPEGVENWNWPDIADAFSQGTLGSYIDTHNSAALLADPSKSKVVGKVGFARWPKGPAGRRVTSIWNWSFPINASVSDKEKAAAWLFIQWAGSKEVQAATSYGFEGGYKRLGVNRTSLWESAEYKGLLDGIGAGLTQTTMDSIKEDTDVDWRPRVPQWAALGEVVATAVQSALVGQATPAAALDAAQGQVDGIMKQ</sequence>
<dbReference type="InterPro" id="IPR050490">
    <property type="entry name" value="Bact_solute-bd_prot1"/>
</dbReference>
<dbReference type="SUPFAM" id="SSF53850">
    <property type="entry name" value="Periplasmic binding protein-like II"/>
    <property type="match status" value="1"/>
</dbReference>
<dbReference type="EMBL" id="JACHFM010000001">
    <property type="protein sequence ID" value="MBB5220567.1"/>
    <property type="molecule type" value="Genomic_DNA"/>
</dbReference>
<keyword evidence="3" id="KW-0762">Sugar transport</keyword>
<dbReference type="PROSITE" id="PS51318">
    <property type="entry name" value="TAT"/>
    <property type="match status" value="1"/>
</dbReference>
<protein>
    <submittedName>
        <fullName evidence="3">Multiple sugar transport system substrate-binding protein</fullName>
    </submittedName>
</protein>
<dbReference type="GO" id="GO:0042597">
    <property type="term" value="C:periplasmic space"/>
    <property type="evidence" value="ECO:0007669"/>
    <property type="project" value="UniProtKB-SubCell"/>
</dbReference>
<reference evidence="3 4" key="1">
    <citation type="submission" date="2020-08" db="EMBL/GenBank/DDBJ databases">
        <title>Genomic Encyclopedia of Type Strains, Phase IV (KMG-IV): sequencing the most valuable type-strain genomes for metagenomic binning, comparative biology and taxonomic classification.</title>
        <authorList>
            <person name="Goeker M."/>
        </authorList>
    </citation>
    <scope>NUCLEOTIDE SEQUENCE [LARGE SCALE GENOMIC DNA]</scope>
    <source>
        <strain evidence="3 4">DSM 101730</strain>
    </source>
</reference>
<dbReference type="RefSeq" id="WP_184146758.1">
    <property type="nucleotide sequence ID" value="NZ_JACHFM010000001.1"/>
</dbReference>
<keyword evidence="4" id="KW-1185">Reference proteome</keyword>
<comment type="subcellular location">
    <subcellularLocation>
        <location evidence="1">Periplasm</location>
    </subcellularLocation>
</comment>
<dbReference type="Proteomes" id="UP000549457">
    <property type="component" value="Unassembled WGS sequence"/>
</dbReference>
<proteinExistence type="inferred from homology"/>
<comment type="caution">
    <text evidence="3">The sequence shown here is derived from an EMBL/GenBank/DDBJ whole genome shotgun (WGS) entry which is preliminary data.</text>
</comment>
<comment type="similarity">
    <text evidence="2">Belongs to the bacterial solute-binding protein 1 family.</text>
</comment>
<name>A0A840SFE4_9RHOB</name>
<dbReference type="Gene3D" id="3.40.190.10">
    <property type="entry name" value="Periplasmic binding protein-like II"/>
    <property type="match status" value="2"/>
</dbReference>
<dbReference type="PANTHER" id="PTHR43649">
    <property type="entry name" value="ARABINOSE-BINDING PROTEIN-RELATED"/>
    <property type="match status" value="1"/>
</dbReference>
<dbReference type="AlphaFoldDB" id="A0A840SFE4"/>
<evidence type="ECO:0000313" key="3">
    <source>
        <dbReference type="EMBL" id="MBB5220567.1"/>
    </source>
</evidence>
<dbReference type="InterPro" id="IPR006311">
    <property type="entry name" value="TAT_signal"/>
</dbReference>
<evidence type="ECO:0000256" key="1">
    <source>
        <dbReference type="ARBA" id="ARBA00004418"/>
    </source>
</evidence>
<dbReference type="PANTHER" id="PTHR43649:SF12">
    <property type="entry name" value="DIACETYLCHITOBIOSE BINDING PROTEIN DASA"/>
    <property type="match status" value="1"/>
</dbReference>
<accession>A0A840SFE4</accession>
<evidence type="ECO:0000313" key="4">
    <source>
        <dbReference type="Proteomes" id="UP000549457"/>
    </source>
</evidence>
<dbReference type="InterPro" id="IPR006059">
    <property type="entry name" value="SBP"/>
</dbReference>
<evidence type="ECO:0000256" key="2">
    <source>
        <dbReference type="ARBA" id="ARBA00008520"/>
    </source>
</evidence>
<organism evidence="3 4">
    <name type="scientific">Amaricoccus macauensis</name>
    <dbReference type="NCBI Taxonomy" id="57001"/>
    <lineage>
        <taxon>Bacteria</taxon>
        <taxon>Pseudomonadati</taxon>
        <taxon>Pseudomonadota</taxon>
        <taxon>Alphaproteobacteria</taxon>
        <taxon>Rhodobacterales</taxon>
        <taxon>Paracoccaceae</taxon>
        <taxon>Amaricoccus</taxon>
    </lineage>
</organism>
<dbReference type="CDD" id="cd13585">
    <property type="entry name" value="PBP2_TMBP_like"/>
    <property type="match status" value="1"/>
</dbReference>
<keyword evidence="3" id="KW-0813">Transport</keyword>